<proteinExistence type="predicted"/>
<protein>
    <recommendedName>
        <fullName evidence="4">Transposase</fullName>
    </recommendedName>
</protein>
<feature type="transmembrane region" description="Helical" evidence="1">
    <location>
        <begin position="42"/>
        <end position="62"/>
    </location>
</feature>
<keyword evidence="1" id="KW-0812">Transmembrane</keyword>
<keyword evidence="1" id="KW-1133">Transmembrane helix</keyword>
<name>A0ABV9B436_9ACTN</name>
<comment type="caution">
    <text evidence="2">The sequence shown here is derived from an EMBL/GenBank/DDBJ whole genome shotgun (WGS) entry which is preliminary data.</text>
</comment>
<evidence type="ECO:0008006" key="4">
    <source>
        <dbReference type="Google" id="ProtNLM"/>
    </source>
</evidence>
<gene>
    <name evidence="2" type="ORF">ACFPIH_42640</name>
</gene>
<keyword evidence="3" id="KW-1185">Reference proteome</keyword>
<reference evidence="3" key="1">
    <citation type="journal article" date="2019" name="Int. J. Syst. Evol. Microbiol.">
        <title>The Global Catalogue of Microorganisms (GCM) 10K type strain sequencing project: providing services to taxonomists for standard genome sequencing and annotation.</title>
        <authorList>
            <consortium name="The Broad Institute Genomics Platform"/>
            <consortium name="The Broad Institute Genome Sequencing Center for Infectious Disease"/>
            <person name="Wu L."/>
            <person name="Ma J."/>
        </authorList>
    </citation>
    <scope>NUCLEOTIDE SEQUENCE [LARGE SCALE GENOMIC DNA]</scope>
    <source>
        <strain evidence="3">CGMCC 4.7177</strain>
    </source>
</reference>
<sequence>MEESSAKRWARHLARVDRWRTKTICYLRKWIGRRGQGVHMHFLQGVAYKLGSGAVTLLILWWETRH</sequence>
<organism evidence="2 3">
    <name type="scientific">Streptomyces vulcanius</name>
    <dbReference type="NCBI Taxonomy" id="1441876"/>
    <lineage>
        <taxon>Bacteria</taxon>
        <taxon>Bacillati</taxon>
        <taxon>Actinomycetota</taxon>
        <taxon>Actinomycetes</taxon>
        <taxon>Kitasatosporales</taxon>
        <taxon>Streptomycetaceae</taxon>
        <taxon>Streptomyces</taxon>
    </lineage>
</organism>
<evidence type="ECO:0000313" key="2">
    <source>
        <dbReference type="EMBL" id="MFC4506071.1"/>
    </source>
</evidence>
<keyword evidence="1" id="KW-0472">Membrane</keyword>
<dbReference type="RefSeq" id="WP_381183815.1">
    <property type="nucleotide sequence ID" value="NZ_JBHSFK010000040.1"/>
</dbReference>
<dbReference type="Proteomes" id="UP001595839">
    <property type="component" value="Unassembled WGS sequence"/>
</dbReference>
<dbReference type="EMBL" id="JBHSFK010000040">
    <property type="protein sequence ID" value="MFC4506071.1"/>
    <property type="molecule type" value="Genomic_DNA"/>
</dbReference>
<evidence type="ECO:0000256" key="1">
    <source>
        <dbReference type="SAM" id="Phobius"/>
    </source>
</evidence>
<accession>A0ABV9B436</accession>
<evidence type="ECO:0000313" key="3">
    <source>
        <dbReference type="Proteomes" id="UP001595839"/>
    </source>
</evidence>